<dbReference type="EMBL" id="PDUD01000021">
    <property type="protein sequence ID" value="PHN05594.1"/>
    <property type="molecule type" value="Genomic_DNA"/>
</dbReference>
<keyword evidence="2" id="KW-1185">Reference proteome</keyword>
<dbReference type="AlphaFoldDB" id="A0A2D0NAQ8"/>
<gene>
    <name evidence="1" type="ORF">CRP01_16530</name>
</gene>
<reference evidence="1 2" key="1">
    <citation type="submission" date="2017-10" db="EMBL/GenBank/DDBJ databases">
        <title>The draft genome sequence of Lewinella nigricans NBRC 102662.</title>
        <authorList>
            <person name="Wang K."/>
        </authorList>
    </citation>
    <scope>NUCLEOTIDE SEQUENCE [LARGE SCALE GENOMIC DNA]</scope>
    <source>
        <strain evidence="1 2">NBRC 102662</strain>
    </source>
</reference>
<evidence type="ECO:0000313" key="1">
    <source>
        <dbReference type="EMBL" id="PHN05594.1"/>
    </source>
</evidence>
<sequence length="157" mass="17922">MKYLKFLLLWGGLLSLGCEKETTTIANIYIDEDLAPYFERFQEEGSSRGVTVDFEIANISAYLEDIPEANVSGQCYYNTDEPNRLVIDMSFWRQASDIRKEFVIFHELGHCFLKRSHLETTLSDGTCASMMHSGLSGCRNAYNSVTRSGYLDELFLE</sequence>
<comment type="caution">
    <text evidence="1">The sequence shown here is derived from an EMBL/GenBank/DDBJ whole genome shotgun (WGS) entry which is preliminary data.</text>
</comment>
<dbReference type="RefSeq" id="WP_143473415.1">
    <property type="nucleotide sequence ID" value="NZ_PDUD01000021.1"/>
</dbReference>
<dbReference type="PROSITE" id="PS51257">
    <property type="entry name" value="PROKAR_LIPOPROTEIN"/>
    <property type="match status" value="1"/>
</dbReference>
<protein>
    <submittedName>
        <fullName evidence="1">Uncharacterized protein</fullName>
    </submittedName>
</protein>
<dbReference type="OrthoDB" id="5295861at2"/>
<evidence type="ECO:0000313" key="2">
    <source>
        <dbReference type="Proteomes" id="UP000223913"/>
    </source>
</evidence>
<proteinExistence type="predicted"/>
<name>A0A2D0NAQ8_FLAN2</name>
<organism evidence="1 2">
    <name type="scientific">Flavilitoribacter nigricans (strain ATCC 23147 / DSM 23189 / NBRC 102662 / NCIMB 1420 / SS-2)</name>
    <name type="common">Lewinella nigricans</name>
    <dbReference type="NCBI Taxonomy" id="1122177"/>
    <lineage>
        <taxon>Bacteria</taxon>
        <taxon>Pseudomonadati</taxon>
        <taxon>Bacteroidota</taxon>
        <taxon>Saprospiria</taxon>
        <taxon>Saprospirales</taxon>
        <taxon>Lewinellaceae</taxon>
        <taxon>Flavilitoribacter</taxon>
    </lineage>
</organism>
<dbReference type="Proteomes" id="UP000223913">
    <property type="component" value="Unassembled WGS sequence"/>
</dbReference>
<accession>A0A2D0NAQ8</accession>